<protein>
    <submittedName>
        <fullName evidence="2">Uncharacterized protein</fullName>
    </submittedName>
</protein>
<dbReference type="AlphaFoldDB" id="A0A6C0DV12"/>
<accession>A0A6C0DV12</accession>
<evidence type="ECO:0000256" key="1">
    <source>
        <dbReference type="SAM" id="MobiDB-lite"/>
    </source>
</evidence>
<feature type="compositionally biased region" description="Polar residues" evidence="1">
    <location>
        <begin position="274"/>
        <end position="285"/>
    </location>
</feature>
<feature type="compositionally biased region" description="Polar residues" evidence="1">
    <location>
        <begin position="255"/>
        <end position="266"/>
    </location>
</feature>
<name>A0A6C0DV12_9ZZZZ</name>
<dbReference type="EMBL" id="MN739677">
    <property type="protein sequence ID" value="QHT20103.1"/>
    <property type="molecule type" value="Genomic_DNA"/>
</dbReference>
<evidence type="ECO:0000313" key="2">
    <source>
        <dbReference type="EMBL" id="QHT20103.1"/>
    </source>
</evidence>
<proteinExistence type="predicted"/>
<feature type="region of interest" description="Disordered" evidence="1">
    <location>
        <begin position="228"/>
        <end position="291"/>
    </location>
</feature>
<sequence length="291" mass="32053">MSQVQPPSPFVSDFPFANVEGNLFTPVCLRTHWDPTEMLRHILPQQKVGLPQDFRPWVKVCKNYVTSAPAIPAPMPPKDMVFPTGGEFYPPGRYAAAIDQESILRTLNHPLDKWCPSTKYIPRQSSDMYVAGMTVPDRKPVSDAFVSELSMPQALLRTDIYTCRSENDTKYFDRSPRLFNNPTKQDRYGAAKFYALPGGGPRGDPMPHGGVNEVPPTQQAIRAAWPIEQPGGPLPDYKKGDPTERPIRGFGSTRAPGTQAPNQQNLGPKPPGTGYTSFVGTTTSGLAAPVW</sequence>
<reference evidence="2" key="1">
    <citation type="journal article" date="2020" name="Nature">
        <title>Giant virus diversity and host interactions through global metagenomics.</title>
        <authorList>
            <person name="Schulz F."/>
            <person name="Roux S."/>
            <person name="Paez-Espino D."/>
            <person name="Jungbluth S."/>
            <person name="Walsh D.A."/>
            <person name="Denef V.J."/>
            <person name="McMahon K.D."/>
            <person name="Konstantinidis K.T."/>
            <person name="Eloe-Fadrosh E.A."/>
            <person name="Kyrpides N.C."/>
            <person name="Woyke T."/>
        </authorList>
    </citation>
    <scope>NUCLEOTIDE SEQUENCE</scope>
    <source>
        <strain evidence="2">GVMAG-M-3300023174-60</strain>
    </source>
</reference>
<organism evidence="2">
    <name type="scientific">viral metagenome</name>
    <dbReference type="NCBI Taxonomy" id="1070528"/>
    <lineage>
        <taxon>unclassified sequences</taxon>
        <taxon>metagenomes</taxon>
        <taxon>organismal metagenomes</taxon>
    </lineage>
</organism>
<feature type="compositionally biased region" description="Basic and acidic residues" evidence="1">
    <location>
        <begin position="236"/>
        <end position="247"/>
    </location>
</feature>